<dbReference type="Proteomes" id="UP000016935">
    <property type="component" value="Unassembled WGS sequence"/>
</dbReference>
<name>R0JRU8_EXST2</name>
<sequence length="85" mass="9638">MVQHMSVPIGTISAPVPAFWISPSRPSAKTSDCRQSDDLPRASPCRQKRRYDSQAGSQTMRLTARMCSSRRFFELVAIKWPKKDP</sequence>
<evidence type="ECO:0000313" key="3">
    <source>
        <dbReference type="Proteomes" id="UP000016935"/>
    </source>
</evidence>
<dbReference type="HOGENOM" id="CLU_2514061_0_0_1"/>
<reference evidence="2 3" key="2">
    <citation type="journal article" date="2013" name="PLoS Genet.">
        <title>Comparative genome structure, secondary metabolite, and effector coding capacity across Cochliobolus pathogens.</title>
        <authorList>
            <person name="Condon B.J."/>
            <person name="Leng Y."/>
            <person name="Wu D."/>
            <person name="Bushley K.E."/>
            <person name="Ohm R.A."/>
            <person name="Otillar R."/>
            <person name="Martin J."/>
            <person name="Schackwitz W."/>
            <person name="Grimwood J."/>
            <person name="MohdZainudin N."/>
            <person name="Xue C."/>
            <person name="Wang R."/>
            <person name="Manning V.A."/>
            <person name="Dhillon B."/>
            <person name="Tu Z.J."/>
            <person name="Steffenson B.J."/>
            <person name="Salamov A."/>
            <person name="Sun H."/>
            <person name="Lowry S."/>
            <person name="LaButti K."/>
            <person name="Han J."/>
            <person name="Copeland A."/>
            <person name="Lindquist E."/>
            <person name="Barry K."/>
            <person name="Schmutz J."/>
            <person name="Baker S.E."/>
            <person name="Ciuffetti L.M."/>
            <person name="Grigoriev I.V."/>
            <person name="Zhong S."/>
            <person name="Turgeon B.G."/>
        </authorList>
    </citation>
    <scope>NUCLEOTIDE SEQUENCE [LARGE SCALE GENOMIC DNA]</scope>
    <source>
        <strain evidence="3">28A</strain>
    </source>
</reference>
<dbReference type="GeneID" id="19399057"/>
<evidence type="ECO:0000313" key="2">
    <source>
        <dbReference type="EMBL" id="EOA83843.1"/>
    </source>
</evidence>
<dbReference type="EMBL" id="KB908814">
    <property type="protein sequence ID" value="EOA83843.1"/>
    <property type="molecule type" value="Genomic_DNA"/>
</dbReference>
<accession>R0JRU8</accession>
<reference evidence="2 3" key="1">
    <citation type="journal article" date="2012" name="PLoS Pathog.">
        <title>Diverse lifestyles and strategies of plant pathogenesis encoded in the genomes of eighteen Dothideomycetes fungi.</title>
        <authorList>
            <person name="Ohm R.A."/>
            <person name="Feau N."/>
            <person name="Henrissat B."/>
            <person name="Schoch C.L."/>
            <person name="Horwitz B.A."/>
            <person name="Barry K.W."/>
            <person name="Condon B.J."/>
            <person name="Copeland A.C."/>
            <person name="Dhillon B."/>
            <person name="Glaser F."/>
            <person name="Hesse C.N."/>
            <person name="Kosti I."/>
            <person name="LaButti K."/>
            <person name="Lindquist E.A."/>
            <person name="Lucas S."/>
            <person name="Salamov A.A."/>
            <person name="Bradshaw R.E."/>
            <person name="Ciuffetti L."/>
            <person name="Hamelin R.C."/>
            <person name="Kema G.H.J."/>
            <person name="Lawrence C."/>
            <person name="Scott J.A."/>
            <person name="Spatafora J.W."/>
            <person name="Turgeon B.G."/>
            <person name="de Wit P.J.G.M."/>
            <person name="Zhong S."/>
            <person name="Goodwin S.B."/>
            <person name="Grigoriev I.V."/>
        </authorList>
    </citation>
    <scope>NUCLEOTIDE SEQUENCE [LARGE SCALE GENOMIC DNA]</scope>
    <source>
        <strain evidence="3">28A</strain>
    </source>
</reference>
<dbReference type="AlphaFoldDB" id="R0JRU8"/>
<protein>
    <submittedName>
        <fullName evidence="2">Uncharacterized protein</fullName>
    </submittedName>
</protein>
<proteinExistence type="predicted"/>
<feature type="compositionally biased region" description="Basic and acidic residues" evidence="1">
    <location>
        <begin position="31"/>
        <end position="40"/>
    </location>
</feature>
<feature type="region of interest" description="Disordered" evidence="1">
    <location>
        <begin position="25"/>
        <end position="57"/>
    </location>
</feature>
<keyword evidence="3" id="KW-1185">Reference proteome</keyword>
<dbReference type="RefSeq" id="XP_008028320.1">
    <property type="nucleotide sequence ID" value="XM_008030129.1"/>
</dbReference>
<evidence type="ECO:0000256" key="1">
    <source>
        <dbReference type="SAM" id="MobiDB-lite"/>
    </source>
</evidence>
<gene>
    <name evidence="2" type="ORF">SETTUDRAFT_164246</name>
</gene>
<organism evidence="2 3">
    <name type="scientific">Exserohilum turcicum (strain 28A)</name>
    <name type="common">Northern leaf blight fungus</name>
    <name type="synonym">Setosphaeria turcica</name>
    <dbReference type="NCBI Taxonomy" id="671987"/>
    <lineage>
        <taxon>Eukaryota</taxon>
        <taxon>Fungi</taxon>
        <taxon>Dikarya</taxon>
        <taxon>Ascomycota</taxon>
        <taxon>Pezizomycotina</taxon>
        <taxon>Dothideomycetes</taxon>
        <taxon>Pleosporomycetidae</taxon>
        <taxon>Pleosporales</taxon>
        <taxon>Pleosporineae</taxon>
        <taxon>Pleosporaceae</taxon>
        <taxon>Exserohilum</taxon>
    </lineage>
</organism>